<dbReference type="OrthoDB" id="7984201at2759"/>
<dbReference type="SUPFAM" id="SSF51695">
    <property type="entry name" value="PLC-like phosphodiesterases"/>
    <property type="match status" value="1"/>
</dbReference>
<dbReference type="Proteomes" id="UP000193689">
    <property type="component" value="Unassembled WGS sequence"/>
</dbReference>
<evidence type="ECO:0000313" key="3">
    <source>
        <dbReference type="Proteomes" id="UP000193689"/>
    </source>
</evidence>
<dbReference type="Gene3D" id="3.20.20.190">
    <property type="entry name" value="Phosphatidylinositol (PI) phosphodiesterase"/>
    <property type="match status" value="1"/>
</dbReference>
<gene>
    <name evidence="2" type="ORF">BCR38DRAFT_494371</name>
</gene>
<feature type="signal peptide" evidence="1">
    <location>
        <begin position="1"/>
        <end position="17"/>
    </location>
</feature>
<reference evidence="2 3" key="1">
    <citation type="submission" date="2016-07" db="EMBL/GenBank/DDBJ databases">
        <title>Pervasive Adenine N6-methylation of Active Genes in Fungi.</title>
        <authorList>
            <consortium name="DOE Joint Genome Institute"/>
            <person name="Mondo S.J."/>
            <person name="Dannebaum R.O."/>
            <person name="Kuo R.C."/>
            <person name="Labutti K."/>
            <person name="Haridas S."/>
            <person name="Kuo A."/>
            <person name="Salamov A."/>
            <person name="Ahrendt S.R."/>
            <person name="Lipzen A."/>
            <person name="Sullivan W."/>
            <person name="Andreopoulos W.B."/>
            <person name="Clum A."/>
            <person name="Lindquist E."/>
            <person name="Daum C."/>
            <person name="Ramamoorthy G.K."/>
            <person name="Gryganskyi A."/>
            <person name="Culley D."/>
            <person name="Magnuson J.K."/>
            <person name="James T.Y."/>
            <person name="O'Malley M.A."/>
            <person name="Stajich J.E."/>
            <person name="Spatafora J.W."/>
            <person name="Visel A."/>
            <person name="Grigoriev I.V."/>
        </authorList>
    </citation>
    <scope>NUCLEOTIDE SEQUENCE [LARGE SCALE GENOMIC DNA]</scope>
    <source>
        <strain evidence="2 3">CBS 129021</strain>
    </source>
</reference>
<dbReference type="Pfam" id="PF26146">
    <property type="entry name" value="PI-PLC_X"/>
    <property type="match status" value="1"/>
</dbReference>
<protein>
    <submittedName>
        <fullName evidence="2">PLC-like phosphodiesterase</fullName>
    </submittedName>
</protein>
<evidence type="ECO:0000313" key="2">
    <source>
        <dbReference type="EMBL" id="ORY61278.1"/>
    </source>
</evidence>
<proteinExistence type="predicted"/>
<sequence length="292" mass="31064">MRSLITILGLLTQFTTAATCNGHDELCDRQYSNITFVGSHNSAFVGYLPVDNQFTSVADQLSQGVRFLQAQTHDKDGTVELCHTSCLEEDAGSLEGYLVMVKTFLDSNADEVVTLLLTNGDGIAGADFAGVFEAAGIDSYAYSPGSNLALAEWPTLGELISAGTRLVVFMDYPADDAVSYILDEFTSVVNSPLISSHNSTTDASFPQCSIDRPSGASASGRMYLVNHYLDTEIFGIDIPNAAAAATTNSASSILAQANLCAGLYRRNPNFIILDWISVGDAIAVQNELNGVS</sequence>
<dbReference type="InParanoid" id="A0A1Y2DPS0"/>
<dbReference type="InterPro" id="IPR017946">
    <property type="entry name" value="PLC-like_Pdiesterase_TIM-brl"/>
</dbReference>
<feature type="chain" id="PRO_5012779242" evidence="1">
    <location>
        <begin position="18"/>
        <end position="292"/>
    </location>
</feature>
<dbReference type="PANTHER" id="PTHR13593:SF146">
    <property type="entry name" value="PLC-LIKE PHOSPHODIESTERASE"/>
    <property type="match status" value="1"/>
</dbReference>
<comment type="caution">
    <text evidence="2">The sequence shown here is derived from an EMBL/GenBank/DDBJ whole genome shotgun (WGS) entry which is preliminary data.</text>
</comment>
<dbReference type="GO" id="GO:0008081">
    <property type="term" value="F:phosphoric diester hydrolase activity"/>
    <property type="evidence" value="ECO:0007669"/>
    <property type="project" value="InterPro"/>
</dbReference>
<dbReference type="RefSeq" id="XP_040713355.1">
    <property type="nucleotide sequence ID" value="XM_040864723.1"/>
</dbReference>
<organism evidence="2 3">
    <name type="scientific">Pseudomassariella vexata</name>
    <dbReference type="NCBI Taxonomy" id="1141098"/>
    <lineage>
        <taxon>Eukaryota</taxon>
        <taxon>Fungi</taxon>
        <taxon>Dikarya</taxon>
        <taxon>Ascomycota</taxon>
        <taxon>Pezizomycotina</taxon>
        <taxon>Sordariomycetes</taxon>
        <taxon>Xylariomycetidae</taxon>
        <taxon>Amphisphaeriales</taxon>
        <taxon>Pseudomassariaceae</taxon>
        <taxon>Pseudomassariella</taxon>
    </lineage>
</organism>
<evidence type="ECO:0000256" key="1">
    <source>
        <dbReference type="SAM" id="SignalP"/>
    </source>
</evidence>
<dbReference type="STRING" id="1141098.A0A1Y2DPS0"/>
<name>A0A1Y2DPS0_9PEZI</name>
<dbReference type="AlphaFoldDB" id="A0A1Y2DPS0"/>
<keyword evidence="1" id="KW-0732">Signal</keyword>
<accession>A0A1Y2DPS0</accession>
<dbReference type="EMBL" id="MCFJ01000010">
    <property type="protein sequence ID" value="ORY61278.1"/>
    <property type="molecule type" value="Genomic_DNA"/>
</dbReference>
<dbReference type="PANTHER" id="PTHR13593">
    <property type="match status" value="1"/>
</dbReference>
<dbReference type="GeneID" id="63780935"/>
<keyword evidence="3" id="KW-1185">Reference proteome</keyword>
<dbReference type="InterPro" id="IPR051057">
    <property type="entry name" value="PI-PLC_domain"/>
</dbReference>
<dbReference type="GO" id="GO:0006629">
    <property type="term" value="P:lipid metabolic process"/>
    <property type="evidence" value="ECO:0007669"/>
    <property type="project" value="InterPro"/>
</dbReference>